<dbReference type="Proteomes" id="UP001596512">
    <property type="component" value="Unassembled WGS sequence"/>
</dbReference>
<name>A0ABW2TSD1_9PSEU</name>
<evidence type="ECO:0000256" key="1">
    <source>
        <dbReference type="SAM" id="MobiDB-lite"/>
    </source>
</evidence>
<sequence length="104" mass="11209">MSSNPRGSSLRTKLIAEQTVLLAMVCLVIGLTVMVALQAFLTDRLDTDLREAAGRTRMLVEPPRRAACTSRSPRPRSPPTRSTRWSSTARSPPSSTRSTGPSAG</sequence>
<comment type="caution">
    <text evidence="3">The sequence shown here is derived from an EMBL/GenBank/DDBJ whole genome shotgun (WGS) entry which is preliminary data.</text>
</comment>
<proteinExistence type="predicted"/>
<dbReference type="EMBL" id="JBHTEY010000004">
    <property type="protein sequence ID" value="MFC7615812.1"/>
    <property type="molecule type" value="Genomic_DNA"/>
</dbReference>
<feature type="compositionally biased region" description="Low complexity" evidence="1">
    <location>
        <begin position="79"/>
        <end position="104"/>
    </location>
</feature>
<organism evidence="3 4">
    <name type="scientific">Actinokineospora soli</name>
    <dbReference type="NCBI Taxonomy" id="1048753"/>
    <lineage>
        <taxon>Bacteria</taxon>
        <taxon>Bacillati</taxon>
        <taxon>Actinomycetota</taxon>
        <taxon>Actinomycetes</taxon>
        <taxon>Pseudonocardiales</taxon>
        <taxon>Pseudonocardiaceae</taxon>
        <taxon>Actinokineospora</taxon>
    </lineage>
</organism>
<feature type="region of interest" description="Disordered" evidence="1">
    <location>
        <begin position="56"/>
        <end position="104"/>
    </location>
</feature>
<accession>A0ABW2TSD1</accession>
<evidence type="ECO:0000313" key="4">
    <source>
        <dbReference type="Proteomes" id="UP001596512"/>
    </source>
</evidence>
<protein>
    <submittedName>
        <fullName evidence="3">Uncharacterized protein</fullName>
    </submittedName>
</protein>
<keyword evidence="2" id="KW-0472">Membrane</keyword>
<keyword evidence="2" id="KW-1133">Transmembrane helix</keyword>
<feature type="transmembrane region" description="Helical" evidence="2">
    <location>
        <begin position="20"/>
        <end position="41"/>
    </location>
</feature>
<evidence type="ECO:0000256" key="2">
    <source>
        <dbReference type="SAM" id="Phobius"/>
    </source>
</evidence>
<keyword evidence="2" id="KW-0812">Transmembrane</keyword>
<reference evidence="4" key="1">
    <citation type="journal article" date="2019" name="Int. J. Syst. Evol. Microbiol.">
        <title>The Global Catalogue of Microorganisms (GCM) 10K type strain sequencing project: providing services to taxonomists for standard genome sequencing and annotation.</title>
        <authorList>
            <consortium name="The Broad Institute Genomics Platform"/>
            <consortium name="The Broad Institute Genome Sequencing Center for Infectious Disease"/>
            <person name="Wu L."/>
            <person name="Ma J."/>
        </authorList>
    </citation>
    <scope>NUCLEOTIDE SEQUENCE [LARGE SCALE GENOMIC DNA]</scope>
    <source>
        <strain evidence="4">JCM 17695</strain>
    </source>
</reference>
<gene>
    <name evidence="3" type="ORF">ACFQV2_22300</name>
</gene>
<evidence type="ECO:0000313" key="3">
    <source>
        <dbReference type="EMBL" id="MFC7615812.1"/>
    </source>
</evidence>
<keyword evidence="4" id="KW-1185">Reference proteome</keyword>